<feature type="transmembrane region" description="Helical" evidence="9">
    <location>
        <begin position="141"/>
        <end position="165"/>
    </location>
</feature>
<evidence type="ECO:0000256" key="7">
    <source>
        <dbReference type="ARBA" id="ARBA00023136"/>
    </source>
</evidence>
<dbReference type="PANTHER" id="PTHR35011">
    <property type="entry name" value="2,3-DIKETO-L-GULONATE TRAP TRANSPORTER SMALL PERMEASE PROTEIN YIAM"/>
    <property type="match status" value="1"/>
</dbReference>
<dbReference type="EMBL" id="WTVA01000015">
    <property type="protein sequence ID" value="MZR23315.1"/>
    <property type="molecule type" value="Genomic_DNA"/>
</dbReference>
<dbReference type="OrthoDB" id="7843894at2"/>
<evidence type="ECO:0000313" key="11">
    <source>
        <dbReference type="EMBL" id="MZR23315.1"/>
    </source>
</evidence>
<feature type="transmembrane region" description="Helical" evidence="9">
    <location>
        <begin position="29"/>
        <end position="50"/>
    </location>
</feature>
<evidence type="ECO:0000256" key="5">
    <source>
        <dbReference type="ARBA" id="ARBA00022692"/>
    </source>
</evidence>
<evidence type="ECO:0000256" key="2">
    <source>
        <dbReference type="ARBA" id="ARBA00022448"/>
    </source>
</evidence>
<dbReference type="GO" id="GO:0005886">
    <property type="term" value="C:plasma membrane"/>
    <property type="evidence" value="ECO:0007669"/>
    <property type="project" value="UniProtKB-SubCell"/>
</dbReference>
<comment type="similarity">
    <text evidence="8 9">Belongs to the TRAP transporter small permease family.</text>
</comment>
<comment type="caution">
    <text evidence="11">The sequence shown here is derived from an EMBL/GenBank/DDBJ whole genome shotgun (WGS) entry which is preliminary data.</text>
</comment>
<evidence type="ECO:0000256" key="4">
    <source>
        <dbReference type="ARBA" id="ARBA00022519"/>
    </source>
</evidence>
<gene>
    <name evidence="11" type="ORF">GQF03_13340</name>
</gene>
<evidence type="ECO:0000256" key="9">
    <source>
        <dbReference type="RuleBase" id="RU369079"/>
    </source>
</evidence>
<reference evidence="11 12" key="1">
    <citation type="journal article" date="2014" name="Int. J. Syst. Evol. Microbiol.">
        <title>Sneathiella chungangensis sp. nov., isolated from a marine sand, and emended description of the genus Sneathiella.</title>
        <authorList>
            <person name="Siamphan C."/>
            <person name="Kim H."/>
            <person name="Lee J.S."/>
            <person name="Kim W."/>
        </authorList>
    </citation>
    <scope>NUCLEOTIDE SEQUENCE [LARGE SCALE GENOMIC DNA]</scope>
    <source>
        <strain evidence="11 12">KCTC 32476</strain>
    </source>
</reference>
<name>A0A845MI17_9PROT</name>
<dbReference type="RefSeq" id="WP_161339794.1">
    <property type="nucleotide sequence ID" value="NZ_JBHSDG010000003.1"/>
</dbReference>
<keyword evidence="7 9" id="KW-0472">Membrane</keyword>
<keyword evidence="12" id="KW-1185">Reference proteome</keyword>
<keyword evidence="3" id="KW-1003">Cell membrane</keyword>
<accession>A0A845MI17</accession>
<evidence type="ECO:0000259" key="10">
    <source>
        <dbReference type="Pfam" id="PF04290"/>
    </source>
</evidence>
<dbReference type="Pfam" id="PF04290">
    <property type="entry name" value="DctQ"/>
    <property type="match status" value="1"/>
</dbReference>
<feature type="transmembrane region" description="Helical" evidence="9">
    <location>
        <begin position="62"/>
        <end position="81"/>
    </location>
</feature>
<evidence type="ECO:0000256" key="1">
    <source>
        <dbReference type="ARBA" id="ARBA00004429"/>
    </source>
</evidence>
<dbReference type="InterPro" id="IPR055348">
    <property type="entry name" value="DctQ"/>
</dbReference>
<dbReference type="AlphaFoldDB" id="A0A845MI17"/>
<dbReference type="GO" id="GO:0022857">
    <property type="term" value="F:transmembrane transporter activity"/>
    <property type="evidence" value="ECO:0007669"/>
    <property type="project" value="UniProtKB-UniRule"/>
</dbReference>
<organism evidence="11 12">
    <name type="scientific">Sneathiella chungangensis</name>
    <dbReference type="NCBI Taxonomy" id="1418234"/>
    <lineage>
        <taxon>Bacteria</taxon>
        <taxon>Pseudomonadati</taxon>
        <taxon>Pseudomonadota</taxon>
        <taxon>Alphaproteobacteria</taxon>
        <taxon>Sneathiellales</taxon>
        <taxon>Sneathiellaceae</taxon>
        <taxon>Sneathiella</taxon>
    </lineage>
</organism>
<keyword evidence="4 9" id="KW-0997">Cell inner membrane</keyword>
<evidence type="ECO:0000256" key="8">
    <source>
        <dbReference type="ARBA" id="ARBA00038436"/>
    </source>
</evidence>
<evidence type="ECO:0000313" key="12">
    <source>
        <dbReference type="Proteomes" id="UP000445696"/>
    </source>
</evidence>
<evidence type="ECO:0000256" key="3">
    <source>
        <dbReference type="ARBA" id="ARBA00022475"/>
    </source>
</evidence>
<feature type="transmembrane region" description="Helical" evidence="9">
    <location>
        <begin position="101"/>
        <end position="121"/>
    </location>
</feature>
<comment type="function">
    <text evidence="9">Part of the tripartite ATP-independent periplasmic (TRAP) transport system.</text>
</comment>
<comment type="subcellular location">
    <subcellularLocation>
        <location evidence="1 9">Cell inner membrane</location>
        <topology evidence="1 9">Multi-pass membrane protein</topology>
    </subcellularLocation>
</comment>
<dbReference type="InterPro" id="IPR007387">
    <property type="entry name" value="TRAP_DctQ"/>
</dbReference>
<dbReference type="Proteomes" id="UP000445696">
    <property type="component" value="Unassembled WGS sequence"/>
</dbReference>
<evidence type="ECO:0000256" key="6">
    <source>
        <dbReference type="ARBA" id="ARBA00022989"/>
    </source>
</evidence>
<keyword evidence="5 9" id="KW-0812">Transmembrane</keyword>
<protein>
    <recommendedName>
        <fullName evidence="9">TRAP transporter small permease protein</fullName>
    </recommendedName>
</protein>
<proteinExistence type="inferred from homology"/>
<keyword evidence="6 9" id="KW-1133">Transmembrane helix</keyword>
<sequence length="222" mass="24743">MTSANPPKGSAFKSAFAAFDRGFSKLEDVLNGFSALAIFFVMIIGVTQVFSRKLLNQPIPGYIDYIEQSMVIFAFFGIAYCQRLGGHVRMDLFMAKLNGRLLYFFESLATLVGLVVITILIDTSWLHFLRAYELGDSTIDIGIPIWPAKLVIPVAFCILWVRFALQLIGFVRLFVHPSSQIIAVPVIEDVTAIARHEIEDALGEEAAKAAKFDETYIKKGKK</sequence>
<keyword evidence="2 9" id="KW-0813">Transport</keyword>
<comment type="subunit">
    <text evidence="9">The complex comprises the extracytoplasmic solute receptor protein and the two transmembrane proteins.</text>
</comment>
<feature type="domain" description="Tripartite ATP-independent periplasmic transporters DctQ component" evidence="10">
    <location>
        <begin position="42"/>
        <end position="171"/>
    </location>
</feature>